<dbReference type="EnsemblPlants" id="OPUNC06G11310.1">
    <property type="protein sequence ID" value="OPUNC06G11310.1"/>
    <property type="gene ID" value="OPUNC06G11310"/>
</dbReference>
<dbReference type="Gramene" id="OPUNC06G11310.1">
    <property type="protein sequence ID" value="OPUNC06G11310.1"/>
    <property type="gene ID" value="OPUNC06G11310"/>
</dbReference>
<sequence>MWKGSEGRIPIATATPWRFYRRYRTVIPSSAPYYHDTDKRLRAALMASSSDAPVAPPHDVAPNDKRAYEERVELWEEANRMNLMVIKDSISPGIRNGIPCADTAKGCMANVEKAFRGSSTIYVDAFTTRLHQSRYDERQNAERQNKQAFPTKALKTNENLTDEPNESSAIIVCKLYHKSRNKQEDYEGFRKWLP</sequence>
<reference evidence="1" key="1">
    <citation type="submission" date="2015-04" db="UniProtKB">
        <authorList>
            <consortium name="EnsemblPlants"/>
        </authorList>
    </citation>
    <scope>IDENTIFICATION</scope>
</reference>
<dbReference type="Proteomes" id="UP000026962">
    <property type="component" value="Chromosome 6"/>
</dbReference>
<evidence type="ECO:0000313" key="1">
    <source>
        <dbReference type="EnsemblPlants" id="OPUNC06G11310.1"/>
    </source>
</evidence>
<keyword evidence="2" id="KW-1185">Reference proteome</keyword>
<organism evidence="1">
    <name type="scientific">Oryza punctata</name>
    <name type="common">Red rice</name>
    <dbReference type="NCBI Taxonomy" id="4537"/>
    <lineage>
        <taxon>Eukaryota</taxon>
        <taxon>Viridiplantae</taxon>
        <taxon>Streptophyta</taxon>
        <taxon>Embryophyta</taxon>
        <taxon>Tracheophyta</taxon>
        <taxon>Spermatophyta</taxon>
        <taxon>Magnoliopsida</taxon>
        <taxon>Liliopsida</taxon>
        <taxon>Poales</taxon>
        <taxon>Poaceae</taxon>
        <taxon>BOP clade</taxon>
        <taxon>Oryzoideae</taxon>
        <taxon>Oryzeae</taxon>
        <taxon>Oryzinae</taxon>
        <taxon>Oryza</taxon>
    </lineage>
</organism>
<protein>
    <submittedName>
        <fullName evidence="1">Uncharacterized protein</fullName>
    </submittedName>
</protein>
<dbReference type="AlphaFoldDB" id="A0A0E0LAQ5"/>
<dbReference type="HOGENOM" id="CLU_1404507_0_0_1"/>
<accession>A0A0E0LAQ5</accession>
<evidence type="ECO:0000313" key="2">
    <source>
        <dbReference type="Proteomes" id="UP000026962"/>
    </source>
</evidence>
<name>A0A0E0LAQ5_ORYPU</name>
<reference evidence="1" key="2">
    <citation type="submission" date="2018-05" db="EMBL/GenBank/DDBJ databases">
        <title>OpunRS2 (Oryza punctata Reference Sequence Version 2).</title>
        <authorList>
            <person name="Zhang J."/>
            <person name="Kudrna D."/>
            <person name="Lee S."/>
            <person name="Talag J."/>
            <person name="Welchert J."/>
            <person name="Wing R.A."/>
        </authorList>
    </citation>
    <scope>NUCLEOTIDE SEQUENCE [LARGE SCALE GENOMIC DNA]</scope>
</reference>
<proteinExistence type="predicted"/>